<keyword evidence="2" id="KW-1185">Reference proteome</keyword>
<protein>
    <submittedName>
        <fullName evidence="1">Uncharacterized protein</fullName>
    </submittedName>
</protein>
<dbReference type="AlphaFoldDB" id="A0A919GXR2"/>
<gene>
    <name evidence="1" type="ORF">Sxan_42420</name>
</gene>
<reference evidence="1" key="1">
    <citation type="submission" date="2020-09" db="EMBL/GenBank/DDBJ databases">
        <title>Whole genome shotgun sequence of Streptomyces xanthophaeus NBRC 12829.</title>
        <authorList>
            <person name="Komaki H."/>
            <person name="Tamura T."/>
        </authorList>
    </citation>
    <scope>NUCLEOTIDE SEQUENCE</scope>
    <source>
        <strain evidence="1">NBRC 12829</strain>
    </source>
</reference>
<organism evidence="1 2">
    <name type="scientific">Streptomyces xanthophaeus</name>
    <dbReference type="NCBI Taxonomy" id="67385"/>
    <lineage>
        <taxon>Bacteria</taxon>
        <taxon>Bacillati</taxon>
        <taxon>Actinomycetota</taxon>
        <taxon>Actinomycetes</taxon>
        <taxon>Kitasatosporales</taxon>
        <taxon>Streptomycetaceae</taxon>
        <taxon>Streptomyces</taxon>
    </lineage>
</organism>
<comment type="caution">
    <text evidence="1">The sequence shown here is derived from an EMBL/GenBank/DDBJ whole genome shotgun (WGS) entry which is preliminary data.</text>
</comment>
<proteinExistence type="predicted"/>
<sequence>MTRAAGRPAALPTPGYQAPQRLFLDDGQCLVRFFPERGGPPVDYDFAAFPIARELVVWLATAFAGATGPAGRRRTTSSALSAYGLLRRFAHHLASLNRPPAHPAQLRAAHLESFQMAGLGTPNLNRELPTLRSVLRFAPEGAGQDFLARLASKGLERNSTPAASYTTAEFDRITTTARSQLRRAAERIFAGRELLARWRAGQVDAEAEPRTWQHGELLDYVERHGDVPRRDTRWGRQPGICVRPFGAGRLMADLHLTFADIGAAGVLLLCLTGQNYSTISTATATHHRADGHTGTTATAVVDLVKPRRGRDRAHMPTALSGSAPGESGGIAHRQFDLHTPFGVYALLVDLAGPARAHLGTDQLLAFFCSQGVEKARGFRTGLPNAILASWSRGANLSADALDEDGLPIPLVADSRRLRMSWLERHQQPVAHTERTLANEYLARNRGNLAEYQKVVADVLEEQLAGARAAQVMRVLTAADVAEARQRPEAVARRHGLETATLKKLLAGELDTVLGGCTDHLASPHSPAGEPCRASFLLCLSCPCARATPAHLPVLIAVQDGLEARRQEMTPLRWAERFAGPVAQLADLLASFPTATIATTRTEITAEQRALVERFLTRGLDLT</sequence>
<accession>A0A919GXR2</accession>
<dbReference type="EMBL" id="BNEE01000006">
    <property type="protein sequence ID" value="GHI86878.1"/>
    <property type="molecule type" value="Genomic_DNA"/>
</dbReference>
<evidence type="ECO:0000313" key="2">
    <source>
        <dbReference type="Proteomes" id="UP000600026"/>
    </source>
</evidence>
<name>A0A919GXR2_9ACTN</name>
<dbReference type="Proteomes" id="UP000600026">
    <property type="component" value="Unassembled WGS sequence"/>
</dbReference>
<dbReference type="RefSeq" id="WP_078904661.1">
    <property type="nucleotide sequence ID" value="NZ_BNEE01000006.1"/>
</dbReference>
<evidence type="ECO:0000313" key="1">
    <source>
        <dbReference type="EMBL" id="GHI86878.1"/>
    </source>
</evidence>